<accession>A0A674ISF5</accession>
<reference evidence="12" key="2">
    <citation type="submission" date="2025-09" db="UniProtKB">
        <authorList>
            <consortium name="Ensembl"/>
        </authorList>
    </citation>
    <scope>IDENTIFICATION</scope>
</reference>
<keyword evidence="5" id="KW-0999">Mitochondrion inner membrane</keyword>
<comment type="similarity">
    <text evidence="3 10">Belongs to the cytochrome c oxidase subunit 6A family.</text>
</comment>
<evidence type="ECO:0000313" key="13">
    <source>
        <dbReference type="Proteomes" id="UP000472274"/>
    </source>
</evidence>
<evidence type="ECO:0000256" key="4">
    <source>
        <dbReference type="ARBA" id="ARBA00022692"/>
    </source>
</evidence>
<feature type="region of interest" description="Disordered" evidence="11">
    <location>
        <begin position="1"/>
        <end position="26"/>
    </location>
</feature>
<evidence type="ECO:0000256" key="8">
    <source>
        <dbReference type="ARBA" id="ARBA00023128"/>
    </source>
</evidence>
<comment type="subcellular location">
    <subcellularLocation>
        <location evidence="1">Mitochondrion inner membrane</location>
        <topology evidence="1">Single-pass membrane protein</topology>
    </subcellularLocation>
</comment>
<dbReference type="PANTHER" id="PTHR11504">
    <property type="entry name" value="CYTOCHROME C OXIDASE POLYPEPTIDE VIA"/>
    <property type="match status" value="1"/>
</dbReference>
<evidence type="ECO:0000256" key="7">
    <source>
        <dbReference type="ARBA" id="ARBA00022989"/>
    </source>
</evidence>
<dbReference type="AlphaFoldDB" id="A0A674ISF5"/>
<dbReference type="Pfam" id="PF02046">
    <property type="entry name" value="COX6A"/>
    <property type="match status" value="1"/>
</dbReference>
<keyword evidence="4" id="KW-0812">Transmembrane</keyword>
<keyword evidence="8" id="KW-0496">Mitochondrion</keyword>
<sequence>MSPGDGGQGRENCGKPLTSHQRRAEGEGKEVTAECSFRLCWLVFPPLLPPNMSLWQRLTPLVSKGRSLATASASARGHHGDGTGARTWKILSFVVALPGVAICMLNAWLQMENHPHEPEEFVPYHHLRIRTKAFPWADGNHSLFHNPHTNPLPTGYEEARGHH</sequence>
<keyword evidence="9" id="KW-0472">Membrane</keyword>
<evidence type="ECO:0000256" key="3">
    <source>
        <dbReference type="ARBA" id="ARBA00005553"/>
    </source>
</evidence>
<name>A0A674ISF5_9SAUR</name>
<dbReference type="Gene3D" id="4.10.95.10">
    <property type="entry name" value="Cytochrome c oxidase, subunit VIa"/>
    <property type="match status" value="1"/>
</dbReference>
<dbReference type="GO" id="GO:0030234">
    <property type="term" value="F:enzyme regulator activity"/>
    <property type="evidence" value="ECO:0007669"/>
    <property type="project" value="TreeGrafter"/>
</dbReference>
<evidence type="ECO:0000256" key="2">
    <source>
        <dbReference type="ARBA" id="ARBA00004673"/>
    </source>
</evidence>
<keyword evidence="13" id="KW-1185">Reference proteome</keyword>
<dbReference type="Ensembl" id="ENSTMTT00000012882.1">
    <property type="protein sequence ID" value="ENSTMTP00000012451.1"/>
    <property type="gene ID" value="ENSTMTG00000009018.1"/>
</dbReference>
<protein>
    <recommendedName>
        <fullName evidence="14">Cytochrome c oxidase polypeptide VIa</fullName>
    </recommendedName>
</protein>
<evidence type="ECO:0000313" key="12">
    <source>
        <dbReference type="Ensembl" id="ENSTMTP00000012451.1"/>
    </source>
</evidence>
<dbReference type="InterPro" id="IPR001349">
    <property type="entry name" value="Cyt_c_oxidase_su6a"/>
</dbReference>
<evidence type="ECO:0000256" key="10">
    <source>
        <dbReference type="RuleBase" id="RU004396"/>
    </source>
</evidence>
<gene>
    <name evidence="12" type="primary">LOC112109427</name>
</gene>
<dbReference type="SUPFAM" id="SSF81411">
    <property type="entry name" value="Mitochondrial cytochrome c oxidase subunit VIa"/>
    <property type="match status" value="1"/>
</dbReference>
<evidence type="ECO:0000256" key="5">
    <source>
        <dbReference type="ARBA" id="ARBA00022792"/>
    </source>
</evidence>
<keyword evidence="6" id="KW-0809">Transit peptide</keyword>
<dbReference type="InterPro" id="IPR036418">
    <property type="entry name" value="Cyt_c_oxidase_su6a_sf"/>
</dbReference>
<evidence type="ECO:0000256" key="11">
    <source>
        <dbReference type="SAM" id="MobiDB-lite"/>
    </source>
</evidence>
<keyword evidence="7" id="KW-1133">Transmembrane helix</keyword>
<dbReference type="PANTHER" id="PTHR11504:SF0">
    <property type="entry name" value="CYTOCHROME C OXIDASE SUBUNIT"/>
    <property type="match status" value="1"/>
</dbReference>
<organism evidence="12 13">
    <name type="scientific">Terrapene triunguis</name>
    <name type="common">Three-toed box turtle</name>
    <dbReference type="NCBI Taxonomy" id="2587831"/>
    <lineage>
        <taxon>Eukaryota</taxon>
        <taxon>Metazoa</taxon>
        <taxon>Chordata</taxon>
        <taxon>Craniata</taxon>
        <taxon>Vertebrata</taxon>
        <taxon>Euteleostomi</taxon>
        <taxon>Archelosauria</taxon>
        <taxon>Testudinata</taxon>
        <taxon>Testudines</taxon>
        <taxon>Cryptodira</taxon>
        <taxon>Durocryptodira</taxon>
        <taxon>Testudinoidea</taxon>
        <taxon>Emydidae</taxon>
        <taxon>Terrapene</taxon>
    </lineage>
</organism>
<dbReference type="FunFam" id="4.10.95.10:FF:000001">
    <property type="entry name" value="Cytochrome c oxidase subunit 6A, mitochondrial"/>
    <property type="match status" value="1"/>
</dbReference>
<proteinExistence type="inferred from homology"/>
<evidence type="ECO:0008006" key="14">
    <source>
        <dbReference type="Google" id="ProtNLM"/>
    </source>
</evidence>
<reference evidence="12" key="1">
    <citation type="submission" date="2025-08" db="UniProtKB">
        <authorList>
            <consortium name="Ensembl"/>
        </authorList>
    </citation>
    <scope>IDENTIFICATION</scope>
</reference>
<dbReference type="InParanoid" id="A0A674ISF5"/>
<dbReference type="CDD" id="cd00925">
    <property type="entry name" value="Cyt_c_Oxidase_VIa"/>
    <property type="match status" value="1"/>
</dbReference>
<evidence type="ECO:0000256" key="6">
    <source>
        <dbReference type="ARBA" id="ARBA00022946"/>
    </source>
</evidence>
<dbReference type="Proteomes" id="UP000472274">
    <property type="component" value="Unplaced"/>
</dbReference>
<evidence type="ECO:0000256" key="9">
    <source>
        <dbReference type="ARBA" id="ARBA00023136"/>
    </source>
</evidence>
<dbReference type="GeneTree" id="ENSGT00940000165280"/>
<dbReference type="GO" id="GO:0005743">
    <property type="term" value="C:mitochondrial inner membrane"/>
    <property type="evidence" value="ECO:0007669"/>
    <property type="project" value="UniProtKB-SubCell"/>
</dbReference>
<comment type="pathway">
    <text evidence="2">Energy metabolism; oxidative phosphorylation.</text>
</comment>
<evidence type="ECO:0000256" key="1">
    <source>
        <dbReference type="ARBA" id="ARBA00004434"/>
    </source>
</evidence>
<dbReference type="GO" id="GO:0006123">
    <property type="term" value="P:mitochondrial electron transport, cytochrome c to oxygen"/>
    <property type="evidence" value="ECO:0007669"/>
    <property type="project" value="TreeGrafter"/>
</dbReference>